<keyword evidence="10" id="KW-1185">Reference proteome</keyword>
<keyword evidence="6" id="KW-0206">Cytoskeleton</keyword>
<dbReference type="GO" id="GO:0005930">
    <property type="term" value="C:axoneme"/>
    <property type="evidence" value="ECO:0007669"/>
    <property type="project" value="UniProtKB-SubCell"/>
</dbReference>
<evidence type="ECO:0000256" key="4">
    <source>
        <dbReference type="ARBA" id="ARBA00022174"/>
    </source>
</evidence>
<keyword evidence="5" id="KW-0963">Cytoplasm</keyword>
<feature type="compositionally biased region" description="Polar residues" evidence="8">
    <location>
        <begin position="222"/>
        <end position="233"/>
    </location>
</feature>
<dbReference type="Proteomes" id="UP000078046">
    <property type="component" value="Unassembled WGS sequence"/>
</dbReference>
<protein>
    <recommendedName>
        <fullName evidence="4">Cilia- and flagella-associated protein 300</fullName>
    </recommendedName>
</protein>
<evidence type="ECO:0000313" key="10">
    <source>
        <dbReference type="Proteomes" id="UP000078046"/>
    </source>
</evidence>
<reference evidence="9 10" key="1">
    <citation type="submission" date="2016-04" db="EMBL/GenBank/DDBJ databases">
        <title>The genome of Intoshia linei affirms orthonectids as highly simplified spiralians.</title>
        <authorList>
            <person name="Mikhailov K.V."/>
            <person name="Slusarev G.S."/>
            <person name="Nikitin M.A."/>
            <person name="Logacheva M.D."/>
            <person name="Penin A."/>
            <person name="Aleoshin V."/>
            <person name="Panchin Y.V."/>
        </authorList>
    </citation>
    <scope>NUCLEOTIDE SEQUENCE [LARGE SCALE GENOMIC DNA]</scope>
    <source>
        <strain evidence="9">Intl2013</strain>
        <tissue evidence="9">Whole animal</tissue>
    </source>
</reference>
<evidence type="ECO:0000256" key="5">
    <source>
        <dbReference type="ARBA" id="ARBA00022490"/>
    </source>
</evidence>
<accession>A0A177BAP6</accession>
<dbReference type="PANTHER" id="PTHR31078:SF1">
    <property type="entry name" value="CILIA- AND FLAGELLA-ASSOCIATED PROTEIN 300"/>
    <property type="match status" value="1"/>
</dbReference>
<organism evidence="9 10">
    <name type="scientific">Intoshia linei</name>
    <dbReference type="NCBI Taxonomy" id="1819745"/>
    <lineage>
        <taxon>Eukaryota</taxon>
        <taxon>Metazoa</taxon>
        <taxon>Spiralia</taxon>
        <taxon>Lophotrochozoa</taxon>
        <taxon>Mesozoa</taxon>
        <taxon>Orthonectida</taxon>
        <taxon>Rhopaluridae</taxon>
        <taxon>Intoshia</taxon>
    </lineage>
</organism>
<evidence type="ECO:0000256" key="1">
    <source>
        <dbReference type="ARBA" id="ARBA00002404"/>
    </source>
</evidence>
<dbReference type="AlphaFoldDB" id="A0A177BAP6"/>
<evidence type="ECO:0000256" key="8">
    <source>
        <dbReference type="SAM" id="MobiDB-lite"/>
    </source>
</evidence>
<feature type="region of interest" description="Disordered" evidence="8">
    <location>
        <begin position="222"/>
        <end position="249"/>
    </location>
</feature>
<evidence type="ECO:0000313" key="9">
    <source>
        <dbReference type="EMBL" id="OAF71389.1"/>
    </source>
</evidence>
<dbReference type="OrthoDB" id="10259249at2759"/>
<dbReference type="InterPro" id="IPR029416">
    <property type="entry name" value="CFAP300"/>
</dbReference>
<evidence type="ECO:0000256" key="7">
    <source>
        <dbReference type="ARBA" id="ARBA00023273"/>
    </source>
</evidence>
<comment type="subcellular location">
    <subcellularLocation>
        <location evidence="2">Cytoplasm</location>
        <location evidence="2">Cytoskeleton</location>
        <location evidence="2">Cilium axoneme</location>
    </subcellularLocation>
</comment>
<comment type="similarity">
    <text evidence="3">Belongs to the CFAP300 family.</text>
</comment>
<evidence type="ECO:0000256" key="6">
    <source>
        <dbReference type="ARBA" id="ARBA00023212"/>
    </source>
</evidence>
<comment type="function">
    <text evidence="1">Cilium- and flagellum-specific protein that plays a role in axonemal structure organization and motility. May play a role in outer and inner dynein arm assembly.</text>
</comment>
<comment type="caution">
    <text evidence="9">The sequence shown here is derived from an EMBL/GenBank/DDBJ whole genome shotgun (WGS) entry which is preliminary data.</text>
</comment>
<keyword evidence="7" id="KW-0966">Cell projection</keyword>
<dbReference type="PANTHER" id="PTHR31078">
    <property type="entry name" value="CILIA- AND FLAGELLA-ASSOCIATED PROTEIN 300"/>
    <property type="match status" value="1"/>
</dbReference>
<gene>
    <name evidence="9" type="ORF">A3Q56_00841</name>
</gene>
<feature type="compositionally biased region" description="Basic and acidic residues" evidence="8">
    <location>
        <begin position="306"/>
        <end position="315"/>
    </location>
</feature>
<evidence type="ECO:0000256" key="3">
    <source>
        <dbReference type="ARBA" id="ARBA00009205"/>
    </source>
</evidence>
<evidence type="ECO:0000256" key="2">
    <source>
        <dbReference type="ARBA" id="ARBA00004430"/>
    </source>
</evidence>
<feature type="region of interest" description="Disordered" evidence="8">
    <location>
        <begin position="291"/>
        <end position="315"/>
    </location>
</feature>
<name>A0A177BAP6_9BILA</name>
<proteinExistence type="inferred from homology"/>
<dbReference type="Pfam" id="PF14926">
    <property type="entry name" value="CFAP300"/>
    <property type="match status" value="1"/>
</dbReference>
<sequence>MDKSLIFETFTYNEKLNEMNTQQFVKDLIDNEYFNHWTMNKKVTEISCDKIPCNITNMDFFNRICNNEIVREGGEICGCMDVMCNDYIIDNELKKIAGEWIIPPEDLEHFIYIIVDPKYNISDIEEFESLEKHLSLLLDKSNDVEREFNEYLLSSKHDENLKKLSGRLLLYNINLLNLCYQRFSGLSIFGTEYVQNTVSSRINLEKNMNQIDLKCEAKNSNKTFENEQTNSKPDISDLSDEEETTDKFRPSKIAPVHFDELTFAEKREKNKNKIKKRKMDENLIAQLKDEYGDEPEEQSSNIFGVEKNDKEDKEYREENYKAINIRKTKKARRLQERKGVSFDCKLNFSDSDEM</sequence>
<dbReference type="EMBL" id="LWCA01000055">
    <property type="protein sequence ID" value="OAF71389.1"/>
    <property type="molecule type" value="Genomic_DNA"/>
</dbReference>